<evidence type="ECO:0000313" key="1">
    <source>
        <dbReference type="EMBL" id="QHT13279.1"/>
    </source>
</evidence>
<proteinExistence type="predicted"/>
<dbReference type="AlphaFoldDB" id="A0A6C0DBG7"/>
<name>A0A6C0DBG7_9ZZZZ</name>
<sequence>MYFCPKCNYSFDISKSFGSDSTENKVALKKPNEAMKLFESNDSFNNFKAEFKFEELECNSKFKKLNETEKEKFNKLFQVNNILGAEFKCYNCNYTKEINESVLLYQYDLTEKNSKIKNIEDNKLLSNNPILPRTHDYICKNSSCKTNTSKAKKEAVFFRDKYTYNINYICCVCYYNW</sequence>
<protein>
    <submittedName>
        <fullName evidence="1">Uncharacterized protein</fullName>
    </submittedName>
</protein>
<accession>A0A6C0DBG7</accession>
<reference evidence="1" key="1">
    <citation type="journal article" date="2020" name="Nature">
        <title>Giant virus diversity and host interactions through global metagenomics.</title>
        <authorList>
            <person name="Schulz F."/>
            <person name="Roux S."/>
            <person name="Paez-Espino D."/>
            <person name="Jungbluth S."/>
            <person name="Walsh D.A."/>
            <person name="Denef V.J."/>
            <person name="McMahon K.D."/>
            <person name="Konstantinidis K.T."/>
            <person name="Eloe-Fadrosh E.A."/>
            <person name="Kyrpides N.C."/>
            <person name="Woyke T."/>
        </authorList>
    </citation>
    <scope>NUCLEOTIDE SEQUENCE</scope>
    <source>
        <strain evidence="1">GVMAG-M-3300023174-131</strain>
    </source>
</reference>
<organism evidence="1">
    <name type="scientific">viral metagenome</name>
    <dbReference type="NCBI Taxonomy" id="1070528"/>
    <lineage>
        <taxon>unclassified sequences</taxon>
        <taxon>metagenomes</taxon>
        <taxon>organismal metagenomes</taxon>
    </lineage>
</organism>
<dbReference type="EMBL" id="MN739565">
    <property type="protein sequence ID" value="QHT13279.1"/>
    <property type="molecule type" value="Genomic_DNA"/>
</dbReference>